<dbReference type="Proteomes" id="UP001317613">
    <property type="component" value="Chromosome"/>
</dbReference>
<reference evidence="1" key="1">
    <citation type="submission" date="2022-08" db="EMBL/GenBank/DDBJ databases">
        <title>Molecular epidemiological analysis of five strains of VanD-type vancomycin-resistant Enterococcus faecalis.</title>
        <authorList>
            <person name="Mimura K."/>
            <person name="Hashimoto Y."/>
            <person name="Tomita H."/>
        </authorList>
    </citation>
    <scope>NUCLEOTIDE SEQUENCE</scope>
    <source>
        <strain evidence="1">SVR2332</strain>
    </source>
</reference>
<proteinExistence type="predicted"/>
<name>A0AC59HUQ2_ENTFL</name>
<evidence type="ECO:0000313" key="2">
    <source>
        <dbReference type="Proteomes" id="UP001317613"/>
    </source>
</evidence>
<dbReference type="EMBL" id="AP026729">
    <property type="protein sequence ID" value="BDQ63370.1"/>
    <property type="molecule type" value="Genomic_DNA"/>
</dbReference>
<organism evidence="1 2">
    <name type="scientific">Enterococcus faecalis</name>
    <name type="common">Streptococcus faecalis</name>
    <dbReference type="NCBI Taxonomy" id="1351"/>
    <lineage>
        <taxon>Bacteria</taxon>
        <taxon>Bacillati</taxon>
        <taxon>Bacillota</taxon>
        <taxon>Bacilli</taxon>
        <taxon>Lactobacillales</taxon>
        <taxon>Enterococcaceae</taxon>
        <taxon>Enterococcus</taxon>
    </lineage>
</organism>
<evidence type="ECO:0000313" key="1">
    <source>
        <dbReference type="EMBL" id="BDQ63370.1"/>
    </source>
</evidence>
<accession>A0AC59HUQ2</accession>
<sequence>MRDQTSGKMIRFYYTSLQFLYWMMFCSVYGFATLFLIYFKIDPAKIGGDLSIGQYCFNGASAFYQSSDHQEKKDPTDHRAEDDDSRIRSDSLSWGIDSEFADHYLYLGWDFSSFYAIISQCAGI</sequence>
<protein>
    <submittedName>
        <fullName evidence="1">Uncharacterized protein</fullName>
    </submittedName>
</protein>
<gene>
    <name evidence="1" type="ORF">EfsSVR2332_34480</name>
</gene>